<feature type="domain" description="Clp R" evidence="1">
    <location>
        <begin position="31"/>
        <end position="74"/>
    </location>
</feature>
<gene>
    <name evidence="2" type="ORF">DFR70_10943</name>
</gene>
<dbReference type="SUPFAM" id="SSF81923">
    <property type="entry name" value="Double Clp-N motif"/>
    <property type="match status" value="1"/>
</dbReference>
<evidence type="ECO:0000313" key="3">
    <source>
        <dbReference type="Proteomes" id="UP000247569"/>
    </source>
</evidence>
<dbReference type="Proteomes" id="UP000247569">
    <property type="component" value="Unassembled WGS sequence"/>
</dbReference>
<organism evidence="2 3">
    <name type="scientific">Nocardia tenerifensis</name>
    <dbReference type="NCBI Taxonomy" id="228006"/>
    <lineage>
        <taxon>Bacteria</taxon>
        <taxon>Bacillati</taxon>
        <taxon>Actinomycetota</taxon>
        <taxon>Actinomycetes</taxon>
        <taxon>Mycobacteriales</taxon>
        <taxon>Nocardiaceae</taxon>
        <taxon>Nocardia</taxon>
    </lineage>
</organism>
<dbReference type="InterPro" id="IPR036628">
    <property type="entry name" value="Clp_N_dom_sf"/>
</dbReference>
<dbReference type="InterPro" id="IPR004176">
    <property type="entry name" value="Clp_R_N"/>
</dbReference>
<dbReference type="Pfam" id="PF02861">
    <property type="entry name" value="Clp_N"/>
    <property type="match status" value="1"/>
</dbReference>
<name>A0A318JZS7_9NOCA</name>
<dbReference type="Gene3D" id="1.10.1780.10">
    <property type="entry name" value="Clp, N-terminal domain"/>
    <property type="match status" value="1"/>
</dbReference>
<accession>A0A318JZS7</accession>
<dbReference type="AlphaFoldDB" id="A0A318JZS7"/>
<evidence type="ECO:0000313" key="2">
    <source>
        <dbReference type="EMBL" id="PXX60852.1"/>
    </source>
</evidence>
<dbReference type="EMBL" id="QJKF01000009">
    <property type="protein sequence ID" value="PXX60852.1"/>
    <property type="molecule type" value="Genomic_DNA"/>
</dbReference>
<dbReference type="RefSeq" id="WP_083894418.1">
    <property type="nucleotide sequence ID" value="NZ_QJKF01000009.1"/>
</dbReference>
<comment type="caution">
    <text evidence="2">The sequence shown here is derived from an EMBL/GenBank/DDBJ whole genome shotgun (WGS) entry which is preliminary data.</text>
</comment>
<dbReference type="OrthoDB" id="3214672at2"/>
<protein>
    <submittedName>
        <fullName evidence="2">ClpA/ClpB-like protein</fullName>
    </submittedName>
</protein>
<keyword evidence="3" id="KW-1185">Reference proteome</keyword>
<reference evidence="2 3" key="1">
    <citation type="submission" date="2018-05" db="EMBL/GenBank/DDBJ databases">
        <title>Genomic Encyclopedia of Type Strains, Phase IV (KMG-IV): sequencing the most valuable type-strain genomes for metagenomic binning, comparative biology and taxonomic classification.</title>
        <authorList>
            <person name="Goeker M."/>
        </authorList>
    </citation>
    <scope>NUCLEOTIDE SEQUENCE [LARGE SCALE GENOMIC DNA]</scope>
    <source>
        <strain evidence="2 3">DSM 44704</strain>
    </source>
</reference>
<evidence type="ECO:0000259" key="1">
    <source>
        <dbReference type="Pfam" id="PF02861"/>
    </source>
</evidence>
<proteinExistence type="predicted"/>
<sequence length="106" mass="11410">MAATVPDGSTGRLPLPPERIGAVHGDRFDERITPSLGHVLRRAVDIANGFGHTQVHVEHVALAILEDPESPARRQWTGALTAQQWQLDILCALLSSTGESEARGLV</sequence>